<evidence type="ECO:0000313" key="2">
    <source>
        <dbReference type="Proteomes" id="UP000193978"/>
    </source>
</evidence>
<dbReference type="KEGG" id="mbry:B1812_02345"/>
<dbReference type="AlphaFoldDB" id="A0A1W6MRK6"/>
<evidence type="ECO:0000313" key="1">
    <source>
        <dbReference type="EMBL" id="ARN80109.1"/>
    </source>
</evidence>
<protein>
    <submittedName>
        <fullName evidence="1">Uncharacterized protein</fullName>
    </submittedName>
</protein>
<keyword evidence="2" id="KW-1185">Reference proteome</keyword>
<sequence length="239" mass="25317">MSPGRCFPEVHKMLKHSATQIAAALLLVLTGLWAERALAIGDFGPDTCAEGYVWREACGPSDHVCVTPNLRTQAAQDNAQAASRRQAGGGPYGPDTCIQGFVWREACGPGDHVCVSPATRSEAAADNGQAPHRLKYPVCQQYAHAAVAANQQNLAQHCGFSGPRWQSDFQTHFQWCLNVAAQPPIDETNARNQQLASCSHPQTCAHCNDGSCQCGGGSPDQLCAGHGGNDPSIGCVQQP</sequence>
<proteinExistence type="predicted"/>
<dbReference type="EMBL" id="CP019948">
    <property type="protein sequence ID" value="ARN80109.1"/>
    <property type="molecule type" value="Genomic_DNA"/>
</dbReference>
<organism evidence="1 2">
    <name type="scientific">Methylocystis bryophila</name>
    <dbReference type="NCBI Taxonomy" id="655015"/>
    <lineage>
        <taxon>Bacteria</taxon>
        <taxon>Pseudomonadati</taxon>
        <taxon>Pseudomonadota</taxon>
        <taxon>Alphaproteobacteria</taxon>
        <taxon>Hyphomicrobiales</taxon>
        <taxon>Methylocystaceae</taxon>
        <taxon>Methylocystis</taxon>
    </lineage>
</organism>
<name>A0A1W6MRK6_9HYPH</name>
<gene>
    <name evidence="1" type="ORF">B1812_02345</name>
</gene>
<dbReference type="STRING" id="655015.B1812_02345"/>
<dbReference type="Proteomes" id="UP000193978">
    <property type="component" value="Chromosome"/>
</dbReference>
<accession>A0A1W6MRK6</accession>
<reference evidence="1 2" key="1">
    <citation type="submission" date="2017-02" db="EMBL/GenBank/DDBJ databases">
        <authorList>
            <person name="Peterson S.W."/>
        </authorList>
    </citation>
    <scope>NUCLEOTIDE SEQUENCE [LARGE SCALE GENOMIC DNA]</scope>
    <source>
        <strain evidence="1 2">S285</strain>
    </source>
</reference>